<dbReference type="Proteomes" id="UP000188388">
    <property type="component" value="Unassembled WGS sequence"/>
</dbReference>
<protein>
    <submittedName>
        <fullName evidence="2">Uncharacterized protein</fullName>
    </submittedName>
</protein>
<dbReference type="STRING" id="1631249.BQ8794_270014"/>
<name>A0A1R3V8G5_9HYPH</name>
<proteinExistence type="predicted"/>
<keyword evidence="3" id="KW-1185">Reference proteome</keyword>
<reference evidence="3" key="1">
    <citation type="submission" date="2017-01" db="EMBL/GenBank/DDBJ databases">
        <authorList>
            <person name="Brunel B."/>
        </authorList>
    </citation>
    <scope>NUCLEOTIDE SEQUENCE [LARGE SCALE GENOMIC DNA]</scope>
</reference>
<feature type="region of interest" description="Disordered" evidence="1">
    <location>
        <begin position="1"/>
        <end position="23"/>
    </location>
</feature>
<feature type="region of interest" description="Disordered" evidence="1">
    <location>
        <begin position="47"/>
        <end position="81"/>
    </location>
</feature>
<dbReference type="EMBL" id="FTPD01000020">
    <property type="protein sequence ID" value="SIT56187.1"/>
    <property type="molecule type" value="Genomic_DNA"/>
</dbReference>
<evidence type="ECO:0000256" key="1">
    <source>
        <dbReference type="SAM" id="MobiDB-lite"/>
    </source>
</evidence>
<evidence type="ECO:0000313" key="3">
    <source>
        <dbReference type="Proteomes" id="UP000188388"/>
    </source>
</evidence>
<feature type="compositionally biased region" description="Basic and acidic residues" evidence="1">
    <location>
        <begin position="47"/>
        <end position="61"/>
    </location>
</feature>
<dbReference type="AlphaFoldDB" id="A0A1R3V8G5"/>
<feature type="compositionally biased region" description="Basic residues" evidence="1">
    <location>
        <begin position="1"/>
        <end position="11"/>
    </location>
</feature>
<gene>
    <name evidence="2" type="ORF">BQ8794_270014</name>
</gene>
<evidence type="ECO:0000313" key="2">
    <source>
        <dbReference type="EMBL" id="SIT56187.1"/>
    </source>
</evidence>
<organism evidence="2 3">
    <name type="scientific">Mesorhizobium prunaredense</name>
    <dbReference type="NCBI Taxonomy" id="1631249"/>
    <lineage>
        <taxon>Bacteria</taxon>
        <taxon>Pseudomonadati</taxon>
        <taxon>Pseudomonadota</taxon>
        <taxon>Alphaproteobacteria</taxon>
        <taxon>Hyphomicrobiales</taxon>
        <taxon>Phyllobacteriaceae</taxon>
        <taxon>Mesorhizobium</taxon>
    </lineage>
</organism>
<accession>A0A1R3V8G5</accession>
<sequence length="81" mass="9086">MQGRLSPRHYTGRNARQGNEGQRKPQAIALVLAPACLYIAIVDVPEARSNEQDRRSEKTFEAGRNQKAGRLFQARLPEPEA</sequence>